<evidence type="ECO:0000313" key="3">
    <source>
        <dbReference type="Proteomes" id="UP000065641"/>
    </source>
</evidence>
<gene>
    <name evidence="2" type="ORF">PS2015_2422</name>
</gene>
<dbReference type="SMART" id="SM00860">
    <property type="entry name" value="SMI1_KNR4"/>
    <property type="match status" value="1"/>
</dbReference>
<dbReference type="AlphaFoldDB" id="A0A0S2KFF1"/>
<dbReference type="STRING" id="1249552.PS2015_2422"/>
<dbReference type="Pfam" id="PF14567">
    <property type="entry name" value="SUKH_5"/>
    <property type="match status" value="1"/>
</dbReference>
<organism evidence="2 3">
    <name type="scientific">Pseudohongiella spirulinae</name>
    <dbReference type="NCBI Taxonomy" id="1249552"/>
    <lineage>
        <taxon>Bacteria</taxon>
        <taxon>Pseudomonadati</taxon>
        <taxon>Pseudomonadota</taxon>
        <taxon>Gammaproteobacteria</taxon>
        <taxon>Pseudomonadales</taxon>
        <taxon>Pseudohongiellaceae</taxon>
        <taxon>Pseudohongiella</taxon>
    </lineage>
</organism>
<dbReference type="KEGG" id="pspi:PS2015_2422"/>
<evidence type="ECO:0000259" key="1">
    <source>
        <dbReference type="SMART" id="SM00860"/>
    </source>
</evidence>
<feature type="domain" description="Knr4/Smi1-like" evidence="1">
    <location>
        <begin position="21"/>
        <end position="133"/>
    </location>
</feature>
<dbReference type="EMBL" id="CP013189">
    <property type="protein sequence ID" value="ALO47056.1"/>
    <property type="molecule type" value="Genomic_DNA"/>
</dbReference>
<dbReference type="OrthoDB" id="8456590at2"/>
<reference evidence="2 3" key="1">
    <citation type="submission" date="2015-11" db="EMBL/GenBank/DDBJ databases">
        <authorList>
            <person name="Zhang Y."/>
            <person name="Guo Z."/>
        </authorList>
    </citation>
    <scope>NUCLEOTIDE SEQUENCE [LARGE SCALE GENOMIC DNA]</scope>
    <source>
        <strain evidence="2 3">KCTC 32221</strain>
    </source>
</reference>
<dbReference type="InterPro" id="IPR018958">
    <property type="entry name" value="Knr4/Smi1-like_dom"/>
</dbReference>
<proteinExistence type="predicted"/>
<keyword evidence="3" id="KW-1185">Reference proteome</keyword>
<dbReference type="SUPFAM" id="SSF160631">
    <property type="entry name" value="SMI1/KNR4-like"/>
    <property type="match status" value="1"/>
</dbReference>
<dbReference type="Gene3D" id="3.40.1580.10">
    <property type="entry name" value="SMI1/KNR4-like"/>
    <property type="match status" value="1"/>
</dbReference>
<dbReference type="InterPro" id="IPR037883">
    <property type="entry name" value="Knr4/Smi1-like_sf"/>
</dbReference>
<evidence type="ECO:0000313" key="2">
    <source>
        <dbReference type="EMBL" id="ALO47056.1"/>
    </source>
</evidence>
<dbReference type="PATRIC" id="fig|1249552.3.peg.2438"/>
<protein>
    <submittedName>
        <fullName evidence="2">Cell wall assembly protein</fullName>
    </submittedName>
</protein>
<accession>A0A0S2KFF1</accession>
<name>A0A0S2KFF1_9GAMM</name>
<sequence length="141" mass="16149">MEDIVDLLHELSEDIPVPLELPDDDLLVEIEEQLLLPIPEDLRAYLLEASDTVLGTMEPVTVSDPRSHTYLPDVAAQAWNDGLPRHLLPICQLGEQYYCIREDGVVLFWNGYKLGKNADGVKQWANLWEWIRDVWIPQAES</sequence>
<dbReference type="Proteomes" id="UP000065641">
    <property type="component" value="Chromosome"/>
</dbReference>
<dbReference type="RefSeq" id="WP_058022486.1">
    <property type="nucleotide sequence ID" value="NZ_CP013189.1"/>
</dbReference>